<accession>A0A653DCZ7</accession>
<feature type="binding site" evidence="9">
    <location>
        <position position="365"/>
    </location>
    <ligand>
        <name>Zn(2+)</name>
        <dbReference type="ChEBI" id="CHEBI:29105"/>
        <label>2</label>
        <note>catalytic</note>
    </ligand>
</feature>
<evidence type="ECO:0000256" key="9">
    <source>
        <dbReference type="PIRSR" id="PIRSR601548-8"/>
    </source>
</evidence>
<keyword evidence="11" id="KW-0645">Protease</keyword>
<feature type="binding site" evidence="7">
    <location>
        <position position="369"/>
    </location>
    <ligand>
        <name>Zn(2+)</name>
        <dbReference type="ChEBI" id="CHEBI:29105"/>
        <label>1</label>
        <note>catalytic</note>
    </ligand>
</feature>
<dbReference type="SUPFAM" id="SSF55486">
    <property type="entry name" value="Metalloproteases ('zincins'), catalytic domain"/>
    <property type="match status" value="1"/>
</dbReference>
<evidence type="ECO:0000256" key="11">
    <source>
        <dbReference type="RuleBase" id="RU361144"/>
    </source>
</evidence>
<dbReference type="InterPro" id="IPR001548">
    <property type="entry name" value="Peptidase_M2"/>
</dbReference>
<keyword evidence="2 12" id="KW-0732">Signal</keyword>
<keyword evidence="14" id="KW-1185">Reference proteome</keyword>
<keyword evidence="11" id="KW-0121">Carboxypeptidase</keyword>
<dbReference type="PANTHER" id="PTHR10514:SF44">
    <property type="entry name" value="ANGIOTENSIN-CONVERTING ENZYME-RELATED"/>
    <property type="match status" value="1"/>
</dbReference>
<reference evidence="13 14" key="1">
    <citation type="submission" date="2019-01" db="EMBL/GenBank/DDBJ databases">
        <authorList>
            <person name="Sayadi A."/>
        </authorList>
    </citation>
    <scope>NUCLEOTIDE SEQUENCE [LARGE SCALE GENOMIC DNA]</scope>
</reference>
<dbReference type="GO" id="GO:0046872">
    <property type="term" value="F:metal ion binding"/>
    <property type="evidence" value="ECO:0007669"/>
    <property type="project" value="UniProtKB-KW"/>
</dbReference>
<evidence type="ECO:0000313" key="13">
    <source>
        <dbReference type="EMBL" id="VEN57411.1"/>
    </source>
</evidence>
<evidence type="ECO:0000256" key="4">
    <source>
        <dbReference type="ARBA" id="ARBA00023180"/>
    </source>
</evidence>
<dbReference type="OrthoDB" id="10029630at2759"/>
<evidence type="ECO:0000256" key="3">
    <source>
        <dbReference type="ARBA" id="ARBA00023157"/>
    </source>
</evidence>
<keyword evidence="7 11" id="KW-0862">Zinc</keyword>
<feature type="binding site" evidence="6">
    <location>
        <position position="209"/>
    </location>
    <ligand>
        <name>chloride</name>
        <dbReference type="ChEBI" id="CHEBI:17996"/>
        <label>1</label>
    </ligand>
</feature>
<dbReference type="GO" id="GO:0006508">
    <property type="term" value="P:proteolysis"/>
    <property type="evidence" value="ECO:0007669"/>
    <property type="project" value="UniProtKB-KW"/>
</dbReference>
<dbReference type="AlphaFoldDB" id="A0A653DCZ7"/>
<feature type="signal peptide" evidence="12">
    <location>
        <begin position="1"/>
        <end position="18"/>
    </location>
</feature>
<dbReference type="CDD" id="cd06461">
    <property type="entry name" value="M2_ACE"/>
    <property type="match status" value="1"/>
</dbReference>
<sequence>MFISRIFLLLLVPSCLRASKSGQLLNYDVLYELNMKLQGLVHQQKLAAWDYETNLTDFNLERKLNVDLKLASFQKEAHLNISRYQLNSISDINIQRESQLYLQLEEEVLSPQKYRRLKQIISEMITIYSTAKICHYNNPSKCDLVLQPDIEDIFSESSSEAELAYTWIQRRNAVGPKCRNLFQEYVQLTNEAARMNGFADASEYYLLEYTDECIKEKLKHYNRRLRPLYEQLHAYIRSKLRKKYGNCISETAPIPAHLLGDISAQKWGGIGPITLPYPEAFEDLSENLKKQAYTITDIARLAEDFHRSLNLSKMPHSFWEKSIFTKSSDRTMTCHPSVWDFCDGQDFRLKACLKADREGFEAVHHWMGHIQYFLQYQSLDVKMRSAANDALFDAVGGALSIAALSLKHLKRLGLFHGRIDRKADINNLYLLALSKIPLFRSVYVALSWKWKVLSGKVKPENYNLQWWKLVEKYQGLKPPVPRSEKDFDPGTIYEIICGDSILK</sequence>
<evidence type="ECO:0000256" key="8">
    <source>
        <dbReference type="PIRSR" id="PIRSR601548-4"/>
    </source>
</evidence>
<evidence type="ECO:0000256" key="12">
    <source>
        <dbReference type="SAM" id="SignalP"/>
    </source>
</evidence>
<organism evidence="13 14">
    <name type="scientific">Callosobruchus maculatus</name>
    <name type="common">Southern cowpea weevil</name>
    <name type="synonym">Pulse bruchid</name>
    <dbReference type="NCBI Taxonomy" id="64391"/>
    <lineage>
        <taxon>Eukaryota</taxon>
        <taxon>Metazoa</taxon>
        <taxon>Ecdysozoa</taxon>
        <taxon>Arthropoda</taxon>
        <taxon>Hexapoda</taxon>
        <taxon>Insecta</taxon>
        <taxon>Pterygota</taxon>
        <taxon>Neoptera</taxon>
        <taxon>Endopterygota</taxon>
        <taxon>Coleoptera</taxon>
        <taxon>Polyphaga</taxon>
        <taxon>Cucujiformia</taxon>
        <taxon>Chrysomeloidea</taxon>
        <taxon>Chrysomelidae</taxon>
        <taxon>Bruchinae</taxon>
        <taxon>Bruchini</taxon>
        <taxon>Callosobruchus</taxon>
    </lineage>
</organism>
<dbReference type="PROSITE" id="PS52011">
    <property type="entry name" value="PEPTIDASE_M2"/>
    <property type="match status" value="1"/>
</dbReference>
<evidence type="ECO:0000256" key="6">
    <source>
        <dbReference type="PIRSR" id="PIRSR601548-2"/>
    </source>
</evidence>
<feature type="non-terminal residue" evidence="13">
    <location>
        <position position="503"/>
    </location>
</feature>
<keyword evidence="3 8" id="KW-1015">Disulfide bond</keyword>
<dbReference type="GO" id="GO:0005886">
    <property type="term" value="C:plasma membrane"/>
    <property type="evidence" value="ECO:0007669"/>
    <property type="project" value="TreeGrafter"/>
</dbReference>
<keyword evidence="4 5" id="KW-0325">Glycoprotein</keyword>
<dbReference type="GO" id="GO:0004180">
    <property type="term" value="F:carboxypeptidase activity"/>
    <property type="evidence" value="ECO:0007669"/>
    <property type="project" value="UniProtKB-KW"/>
</dbReference>
<keyword evidence="11" id="KW-0482">Metalloprotease</keyword>
<feature type="chain" id="PRO_5024929124" description="Angiotensin-converting enzyme" evidence="12">
    <location>
        <begin position="19"/>
        <end position="503"/>
    </location>
</feature>
<evidence type="ECO:0000256" key="1">
    <source>
        <dbReference type="ARBA" id="ARBA00008139"/>
    </source>
</evidence>
<evidence type="ECO:0000256" key="5">
    <source>
        <dbReference type="PIRSR" id="PIRSR601548-10"/>
    </source>
</evidence>
<evidence type="ECO:0000313" key="14">
    <source>
        <dbReference type="Proteomes" id="UP000410492"/>
    </source>
</evidence>
<comment type="cofactor">
    <cofactor evidence="11">
        <name>Zn(2+)</name>
        <dbReference type="ChEBI" id="CHEBI:29105"/>
    </cofactor>
    <text evidence="11">Binds 1 zinc ion per subunit.</text>
</comment>
<protein>
    <recommendedName>
        <fullName evidence="11">Angiotensin-converting enzyme</fullName>
        <ecNumber evidence="11">3.4.-.-</ecNumber>
    </recommendedName>
</protein>
<feature type="disulfide bond" evidence="8 10">
    <location>
        <begin position="134"/>
        <end position="142"/>
    </location>
</feature>
<feature type="disulfide bond" evidence="8 10">
    <location>
        <begin position="334"/>
        <end position="352"/>
    </location>
</feature>
<dbReference type="EC" id="3.4.-.-" evidence="11"/>
<evidence type="ECO:0000256" key="2">
    <source>
        <dbReference type="ARBA" id="ARBA00022729"/>
    </source>
</evidence>
<evidence type="ECO:0000256" key="10">
    <source>
        <dbReference type="PROSITE-ProRule" id="PRU01355"/>
    </source>
</evidence>
<feature type="glycosylation site" description="N-linked (GlcNAc...) asparagine; partial" evidence="5">
    <location>
        <position position="137"/>
    </location>
</feature>
<name>A0A653DCZ7_CALMS</name>
<feature type="glycosylation site" description="N-linked (GlcNAc...) asparagine" evidence="5">
    <location>
        <position position="54"/>
    </location>
</feature>
<dbReference type="PANTHER" id="PTHR10514">
    <property type="entry name" value="ANGIOTENSIN-CONVERTING ENZYME"/>
    <property type="match status" value="1"/>
</dbReference>
<dbReference type="Pfam" id="PF01401">
    <property type="entry name" value="Peptidase_M2"/>
    <property type="match status" value="1"/>
</dbReference>
<keyword evidence="11" id="KW-0378">Hydrolase</keyword>
<feature type="binding site" evidence="7">
    <location>
        <position position="365"/>
    </location>
    <ligand>
        <name>Zn(2+)</name>
        <dbReference type="ChEBI" id="CHEBI:29105"/>
        <label>1</label>
        <note>catalytic</note>
    </ligand>
</feature>
<comment type="caution">
    <text evidence="10">Lacks conserved residue(s) required for the propagation of feature annotation.</text>
</comment>
<dbReference type="EMBL" id="CAACVG010011143">
    <property type="protein sequence ID" value="VEN57411.1"/>
    <property type="molecule type" value="Genomic_DNA"/>
</dbReference>
<dbReference type="GO" id="GO:0008241">
    <property type="term" value="F:peptidyl-dipeptidase activity"/>
    <property type="evidence" value="ECO:0007669"/>
    <property type="project" value="InterPro"/>
</dbReference>
<keyword evidence="7 11" id="KW-0479">Metal-binding</keyword>
<dbReference type="PRINTS" id="PR00791">
    <property type="entry name" value="PEPDIPTASEA"/>
</dbReference>
<comment type="similarity">
    <text evidence="1 10 11">Belongs to the peptidase M2 family.</text>
</comment>
<gene>
    <name evidence="13" type="ORF">CALMAC_LOCUS16043</name>
</gene>
<dbReference type="GO" id="GO:0005615">
    <property type="term" value="C:extracellular space"/>
    <property type="evidence" value="ECO:0007669"/>
    <property type="project" value="TreeGrafter"/>
</dbReference>
<dbReference type="GO" id="GO:0008237">
    <property type="term" value="F:metallopeptidase activity"/>
    <property type="evidence" value="ECO:0007669"/>
    <property type="project" value="UniProtKB-KW"/>
</dbReference>
<proteinExistence type="inferred from homology"/>
<dbReference type="Proteomes" id="UP000410492">
    <property type="component" value="Unassembled WGS sequence"/>
</dbReference>
<feature type="binding site" evidence="9">
    <location>
        <position position="369"/>
    </location>
    <ligand>
        <name>Zn(2+)</name>
        <dbReference type="ChEBI" id="CHEBI:29105"/>
        <label>2</label>
        <note>catalytic</note>
    </ligand>
</feature>
<evidence type="ECO:0000256" key="7">
    <source>
        <dbReference type="PIRSR" id="PIRSR601548-3"/>
    </source>
</evidence>